<name>A0A6P8DIX3_PUNGR</name>
<reference evidence="6" key="1">
    <citation type="journal article" date="2020" name="Plant Biotechnol. J.">
        <title>The pomegranate (Punica granatum L.) draft genome dissects genetic divergence between soft- and hard-seeded cultivars.</title>
        <authorList>
            <person name="Luo X."/>
            <person name="Li H."/>
            <person name="Wu Z."/>
            <person name="Yao W."/>
            <person name="Zhao P."/>
            <person name="Cao D."/>
            <person name="Yu H."/>
            <person name="Li K."/>
            <person name="Poudel K."/>
            <person name="Zhao D."/>
            <person name="Zhang F."/>
            <person name="Xia X."/>
            <person name="Chen L."/>
            <person name="Wang Q."/>
            <person name="Jing D."/>
            <person name="Cao S."/>
        </authorList>
    </citation>
    <scope>NUCLEOTIDE SEQUENCE [LARGE SCALE GENOMIC DNA]</scope>
    <source>
        <strain evidence="6">cv. Tunisia</strain>
    </source>
</reference>
<dbReference type="Gene3D" id="1.20.5.170">
    <property type="match status" value="1"/>
</dbReference>
<evidence type="ECO:0000256" key="4">
    <source>
        <dbReference type="SAM" id="MobiDB-lite"/>
    </source>
</evidence>
<organism evidence="6 7">
    <name type="scientific">Punica granatum</name>
    <name type="common">Pomegranate</name>
    <dbReference type="NCBI Taxonomy" id="22663"/>
    <lineage>
        <taxon>Eukaryota</taxon>
        <taxon>Viridiplantae</taxon>
        <taxon>Streptophyta</taxon>
        <taxon>Embryophyta</taxon>
        <taxon>Tracheophyta</taxon>
        <taxon>Spermatophyta</taxon>
        <taxon>Magnoliopsida</taxon>
        <taxon>eudicotyledons</taxon>
        <taxon>Gunneridae</taxon>
        <taxon>Pentapetalae</taxon>
        <taxon>rosids</taxon>
        <taxon>malvids</taxon>
        <taxon>Myrtales</taxon>
        <taxon>Lythraceae</taxon>
        <taxon>Punica</taxon>
    </lineage>
</organism>
<dbReference type="GO" id="GO:0003677">
    <property type="term" value="F:DNA binding"/>
    <property type="evidence" value="ECO:0007669"/>
    <property type="project" value="UniProtKB-KW"/>
</dbReference>
<protein>
    <submittedName>
        <fullName evidence="7">BZIP transcription factor 12-like</fullName>
    </submittedName>
</protein>
<dbReference type="SUPFAM" id="SSF57959">
    <property type="entry name" value="Leucine zipper domain"/>
    <property type="match status" value="1"/>
</dbReference>
<feature type="region of interest" description="Disordered" evidence="4">
    <location>
        <begin position="1"/>
        <end position="28"/>
    </location>
</feature>
<dbReference type="InterPro" id="IPR043452">
    <property type="entry name" value="BZIP46-like"/>
</dbReference>
<comment type="subcellular location">
    <subcellularLocation>
        <location evidence="1">Nucleus</location>
    </subcellularLocation>
</comment>
<feature type="domain" description="BZIP" evidence="5">
    <location>
        <begin position="198"/>
        <end position="250"/>
    </location>
</feature>
<keyword evidence="6" id="KW-1185">Reference proteome</keyword>
<feature type="compositionally biased region" description="Low complexity" evidence="4">
    <location>
        <begin position="56"/>
        <end position="76"/>
    </location>
</feature>
<dbReference type="SMART" id="SM00338">
    <property type="entry name" value="BRLZ"/>
    <property type="match status" value="1"/>
</dbReference>
<evidence type="ECO:0000256" key="2">
    <source>
        <dbReference type="ARBA" id="ARBA00023125"/>
    </source>
</evidence>
<feature type="compositionally biased region" description="Basic and acidic residues" evidence="4">
    <location>
        <begin position="95"/>
        <end position="105"/>
    </location>
</feature>
<evidence type="ECO:0000256" key="1">
    <source>
        <dbReference type="ARBA" id="ARBA00004123"/>
    </source>
</evidence>
<feature type="region of interest" description="Disordered" evidence="4">
    <location>
        <begin position="168"/>
        <end position="219"/>
    </location>
</feature>
<dbReference type="InterPro" id="IPR004827">
    <property type="entry name" value="bZIP"/>
</dbReference>
<dbReference type="GO" id="GO:0005634">
    <property type="term" value="C:nucleus"/>
    <property type="evidence" value="ECO:0007669"/>
    <property type="project" value="UniProtKB-SubCell"/>
</dbReference>
<evidence type="ECO:0000256" key="3">
    <source>
        <dbReference type="ARBA" id="ARBA00023242"/>
    </source>
</evidence>
<feature type="compositionally biased region" description="Basic residues" evidence="4">
    <location>
        <begin position="1"/>
        <end position="10"/>
    </location>
</feature>
<dbReference type="Pfam" id="PF00170">
    <property type="entry name" value="bZIP_1"/>
    <property type="match status" value="1"/>
</dbReference>
<dbReference type="PROSITE" id="PS00036">
    <property type="entry name" value="BZIP_BASIC"/>
    <property type="match status" value="1"/>
</dbReference>
<evidence type="ECO:0000313" key="6">
    <source>
        <dbReference type="Proteomes" id="UP000515151"/>
    </source>
</evidence>
<evidence type="ECO:0000313" key="7">
    <source>
        <dbReference type="RefSeq" id="XP_031393291.1"/>
    </source>
</evidence>
<dbReference type="Proteomes" id="UP000515151">
    <property type="component" value="Chromosome 4"/>
</dbReference>
<feature type="compositionally biased region" description="Low complexity" evidence="4">
    <location>
        <begin position="19"/>
        <end position="28"/>
    </location>
</feature>
<gene>
    <name evidence="7" type="primary">LOC116205012</name>
</gene>
<dbReference type="RefSeq" id="XP_031393291.1">
    <property type="nucleotide sequence ID" value="XM_031537431.1"/>
</dbReference>
<dbReference type="PANTHER" id="PTHR22952:SF392">
    <property type="entry name" value="BZIP TRANSCRIPTION FACTOR 12"/>
    <property type="match status" value="1"/>
</dbReference>
<feature type="region of interest" description="Disordered" evidence="4">
    <location>
        <begin position="51"/>
        <end position="122"/>
    </location>
</feature>
<dbReference type="GeneID" id="116205012"/>
<dbReference type="OrthoDB" id="644067at2759"/>
<dbReference type="GO" id="GO:0003700">
    <property type="term" value="F:DNA-binding transcription factor activity"/>
    <property type="evidence" value="ECO:0007669"/>
    <property type="project" value="InterPro"/>
</dbReference>
<dbReference type="GO" id="GO:0045893">
    <property type="term" value="P:positive regulation of DNA-templated transcription"/>
    <property type="evidence" value="ECO:0007669"/>
    <property type="project" value="InterPro"/>
</dbReference>
<dbReference type="PROSITE" id="PS50217">
    <property type="entry name" value="BZIP"/>
    <property type="match status" value="1"/>
</dbReference>
<feature type="compositionally biased region" description="Basic and acidic residues" evidence="4">
    <location>
        <begin position="207"/>
        <end position="219"/>
    </location>
</feature>
<reference evidence="7" key="2">
    <citation type="submission" date="2025-08" db="UniProtKB">
        <authorList>
            <consortium name="RefSeq"/>
        </authorList>
    </citation>
    <scope>IDENTIFICATION</scope>
    <source>
        <tissue evidence="7">Leaf</tissue>
    </source>
</reference>
<dbReference type="AlphaFoldDB" id="A0A6P8DIX3"/>
<evidence type="ECO:0000259" key="5">
    <source>
        <dbReference type="PROSITE" id="PS50217"/>
    </source>
</evidence>
<feature type="compositionally biased region" description="Pro residues" evidence="4">
    <location>
        <begin position="77"/>
        <end position="88"/>
    </location>
</feature>
<sequence>MMASTTRRRAANQDLPRQPSLISASSLSPLMADNAAAAGSINMDEILKNFYPETTPSSSSNPDANANANANANHNPPSDPAPDPPPPLFHSAGNDADKTVDDVWKEIVAGAARQHPSDGGRDQQVTLEDFLMKAAVGPPVEAAATAAPGPGAVPSVMVNGSLIQPQGQLGVPVGAGGGGGRGKRRAALHEEPPVDKATQQKQRRMIKNRESAARSRERKQAYTAELENLVTQLEEENAQLLREEAELNKEKCEKLVEIVVPVTEGRRPPRDLRRVQSM</sequence>
<proteinExistence type="predicted"/>
<dbReference type="PANTHER" id="PTHR22952">
    <property type="entry name" value="CAMP-RESPONSE ELEMENT BINDING PROTEIN-RELATED"/>
    <property type="match status" value="1"/>
</dbReference>
<dbReference type="InterPro" id="IPR046347">
    <property type="entry name" value="bZIP_sf"/>
</dbReference>
<dbReference type="FunFam" id="1.20.5.170:FF:000036">
    <property type="entry name" value="ABSCISIC ACID-INSENSITIVE 5-like protein 2"/>
    <property type="match status" value="1"/>
</dbReference>
<keyword evidence="3" id="KW-0539">Nucleus</keyword>
<dbReference type="CDD" id="cd14707">
    <property type="entry name" value="bZIP_plant_BZIP46"/>
    <property type="match status" value="1"/>
</dbReference>
<accession>A0A6P8DIX3</accession>
<keyword evidence="2" id="KW-0238">DNA-binding</keyword>